<protein>
    <submittedName>
        <fullName evidence="2">Dehydratase</fullName>
    </submittedName>
</protein>
<accession>A0A1Y2KVR8</accession>
<dbReference type="Pfam" id="PF01575">
    <property type="entry name" value="MaoC_dehydratas"/>
    <property type="match status" value="1"/>
</dbReference>
<dbReference type="Proteomes" id="UP000193391">
    <property type="component" value="Unassembled WGS sequence"/>
</dbReference>
<dbReference type="Gene3D" id="3.10.129.10">
    <property type="entry name" value="Hotdog Thioesterase"/>
    <property type="match status" value="1"/>
</dbReference>
<keyword evidence="3" id="KW-1185">Reference proteome</keyword>
<dbReference type="AlphaFoldDB" id="A0A1Y2KVR8"/>
<dbReference type="InterPro" id="IPR052342">
    <property type="entry name" value="MCH/BMMD"/>
</dbReference>
<dbReference type="InterPro" id="IPR029069">
    <property type="entry name" value="HotDog_dom_sf"/>
</dbReference>
<dbReference type="CDD" id="cd03454">
    <property type="entry name" value="YdeM"/>
    <property type="match status" value="1"/>
</dbReference>
<evidence type="ECO:0000313" key="2">
    <source>
        <dbReference type="EMBL" id="OSQ35780.1"/>
    </source>
</evidence>
<organism evidence="2 3">
    <name type="scientific">Thalassospira mesophila</name>
    <dbReference type="NCBI Taxonomy" id="1293891"/>
    <lineage>
        <taxon>Bacteria</taxon>
        <taxon>Pseudomonadati</taxon>
        <taxon>Pseudomonadota</taxon>
        <taxon>Alphaproteobacteria</taxon>
        <taxon>Rhodospirillales</taxon>
        <taxon>Thalassospiraceae</taxon>
        <taxon>Thalassospira</taxon>
    </lineage>
</organism>
<feature type="domain" description="MaoC-like" evidence="1">
    <location>
        <begin position="11"/>
        <end position="108"/>
    </location>
</feature>
<evidence type="ECO:0000259" key="1">
    <source>
        <dbReference type="Pfam" id="PF01575"/>
    </source>
</evidence>
<dbReference type="PANTHER" id="PTHR43664">
    <property type="entry name" value="MONOAMINE OXIDASE-RELATED"/>
    <property type="match status" value="1"/>
</dbReference>
<gene>
    <name evidence="2" type="ORF">TMES_20320</name>
</gene>
<evidence type="ECO:0000313" key="3">
    <source>
        <dbReference type="Proteomes" id="UP000193391"/>
    </source>
</evidence>
<comment type="caution">
    <text evidence="2">The sequence shown here is derived from an EMBL/GenBank/DDBJ whole genome shotgun (WGS) entry which is preliminary data.</text>
</comment>
<name>A0A1Y2KVR8_9PROT</name>
<dbReference type="SUPFAM" id="SSF54637">
    <property type="entry name" value="Thioesterase/thiol ester dehydrase-isomerase"/>
    <property type="match status" value="1"/>
</dbReference>
<dbReference type="PANTHER" id="PTHR43664:SF1">
    <property type="entry name" value="BETA-METHYLMALYL-COA DEHYDRATASE"/>
    <property type="match status" value="1"/>
</dbReference>
<dbReference type="InterPro" id="IPR002539">
    <property type="entry name" value="MaoC-like_dom"/>
</dbReference>
<proteinExistence type="predicted"/>
<dbReference type="OrthoDB" id="9797938at2"/>
<dbReference type="STRING" id="1293891.TMES_20320"/>
<dbReference type="EMBL" id="JFKA01000015">
    <property type="protein sequence ID" value="OSQ35780.1"/>
    <property type="molecule type" value="Genomic_DNA"/>
</dbReference>
<sequence length="154" mass="17003">MPQLYLEDLTVGQRFESATHKLDAEQIIAFARQFDPQPFHLDAEAAKSTLFGGLAASGWHTAALTMKLIVQSTPFSRGVIGRNVVVKWPRPTRPDDVLHVESEILSITPSQSRRDRGRVVMKSLTMTARGDVVQELEATIVVPRQPVTEAAPCV</sequence>
<reference evidence="2 3" key="1">
    <citation type="submission" date="2014-03" db="EMBL/GenBank/DDBJ databases">
        <title>The draft genome sequence of Thalassospira mesophila JCM 18969.</title>
        <authorList>
            <person name="Lai Q."/>
            <person name="Shao Z."/>
        </authorList>
    </citation>
    <scope>NUCLEOTIDE SEQUENCE [LARGE SCALE GENOMIC DNA]</scope>
    <source>
        <strain evidence="2 3">JCM 18969</strain>
    </source>
</reference>